<gene>
    <name evidence="8" type="primary">nrgB</name>
    <name evidence="8" type="ordered locus">Cst_c17680</name>
</gene>
<evidence type="ECO:0000256" key="5">
    <source>
        <dbReference type="RuleBase" id="RU003936"/>
    </source>
</evidence>
<dbReference type="SUPFAM" id="SSF111352">
    <property type="entry name" value="Ammonium transporter"/>
    <property type="match status" value="1"/>
</dbReference>
<dbReference type="InterPro" id="IPR029020">
    <property type="entry name" value="Ammonium/urea_transptr"/>
</dbReference>
<comment type="subcellular location">
    <subcellularLocation>
        <location evidence="1">Membrane</location>
        <topology evidence="1">Multi-pass membrane protein</topology>
    </subcellularLocation>
</comment>
<dbReference type="InterPro" id="IPR011322">
    <property type="entry name" value="N-reg_PII-like_a/b"/>
</dbReference>
<evidence type="ECO:0000313" key="9">
    <source>
        <dbReference type="Proteomes" id="UP000011220"/>
    </source>
</evidence>
<feature type="domain" description="Ammonium transporter AmtB-like" evidence="7">
    <location>
        <begin position="2"/>
        <end position="114"/>
    </location>
</feature>
<evidence type="ECO:0000313" key="8">
    <source>
        <dbReference type="EMBL" id="AGC68748.1"/>
    </source>
</evidence>
<sequence length="286" mass="30725">MLVVFSVLFFDRVKVDDPVGATSVHLVCGVFGTLCVGLFAQEGVTSLSTVNGLFFGGGLKLFGIELLGIIAVGAFVFVSTSLVWLILKETVGIRVSLEEEIQGLDIGEHGNTAYPDFAIVAPIMASVNGTSYDEQIAGIQAAVSKPASDVVSPDVAIPVVDKSRPGAKITRITVITNQEKFPKLQSDLDKIGITGLTVTNVLGYGMQKGYTEYYRGVPVKTRLLPKVKVDIVVCKIPTETVINTIKKSLYTGNVGDGKIFVYDVENVIKIRTGEEGYDALQDEDKE</sequence>
<evidence type="ECO:0000256" key="1">
    <source>
        <dbReference type="ARBA" id="ARBA00004141"/>
    </source>
</evidence>
<dbReference type="EMBL" id="CP004044">
    <property type="protein sequence ID" value="AGC68748.1"/>
    <property type="molecule type" value="Genomic_DNA"/>
</dbReference>
<dbReference type="InterPro" id="IPR002187">
    <property type="entry name" value="N-reg_PII"/>
</dbReference>
<evidence type="ECO:0000256" key="2">
    <source>
        <dbReference type="ARBA" id="ARBA00022692"/>
    </source>
</evidence>
<dbReference type="GO" id="GO:0005829">
    <property type="term" value="C:cytosol"/>
    <property type="evidence" value="ECO:0007669"/>
    <property type="project" value="TreeGrafter"/>
</dbReference>
<evidence type="ECO:0000256" key="4">
    <source>
        <dbReference type="ARBA" id="ARBA00023136"/>
    </source>
</evidence>
<dbReference type="GO" id="GO:0005524">
    <property type="term" value="F:ATP binding"/>
    <property type="evidence" value="ECO:0007669"/>
    <property type="project" value="TreeGrafter"/>
</dbReference>
<dbReference type="Proteomes" id="UP000011220">
    <property type="component" value="Chromosome"/>
</dbReference>
<keyword evidence="4 6" id="KW-0472">Membrane</keyword>
<dbReference type="GO" id="GO:0016020">
    <property type="term" value="C:membrane"/>
    <property type="evidence" value="ECO:0007669"/>
    <property type="project" value="UniProtKB-SubCell"/>
</dbReference>
<evidence type="ECO:0000259" key="7">
    <source>
        <dbReference type="Pfam" id="PF00909"/>
    </source>
</evidence>
<organism evidence="8 9">
    <name type="scientific">Thermoclostridium stercorarium (strain ATCC 35414 / DSM 8532 / NCIMB 11754)</name>
    <name type="common">Clostridium stercorarium</name>
    <dbReference type="NCBI Taxonomy" id="1121335"/>
    <lineage>
        <taxon>Bacteria</taxon>
        <taxon>Bacillati</taxon>
        <taxon>Bacillota</taxon>
        <taxon>Clostridia</taxon>
        <taxon>Eubacteriales</taxon>
        <taxon>Oscillospiraceae</taxon>
        <taxon>Thermoclostridium</taxon>
    </lineage>
</organism>
<keyword evidence="3 6" id="KW-1133">Transmembrane helix</keyword>
<feature type="transmembrane region" description="Helical" evidence="6">
    <location>
        <begin position="20"/>
        <end position="40"/>
    </location>
</feature>
<name>L7VT78_THES1</name>
<dbReference type="GO" id="GO:0030234">
    <property type="term" value="F:enzyme regulator activity"/>
    <property type="evidence" value="ECO:0007669"/>
    <property type="project" value="InterPro"/>
</dbReference>
<dbReference type="STRING" id="1121335.Cst_c17680"/>
<dbReference type="PANTHER" id="PTHR30115:SF11">
    <property type="entry name" value="NITROGEN REGULATORY PROTEIN P-II HOMOLOG"/>
    <property type="match status" value="1"/>
</dbReference>
<dbReference type="PROSITE" id="PS00638">
    <property type="entry name" value="PII_GLNB_CTER"/>
    <property type="match status" value="1"/>
</dbReference>
<dbReference type="KEGG" id="csd:Clst_1702"/>
<accession>L7VT78</accession>
<dbReference type="PROSITE" id="PS51343">
    <property type="entry name" value="PII_GLNB_DOM"/>
    <property type="match status" value="1"/>
</dbReference>
<keyword evidence="2 6" id="KW-0812">Transmembrane</keyword>
<dbReference type="PATRIC" id="fig|1121335.3.peg.1755"/>
<proteinExistence type="inferred from homology"/>
<protein>
    <submittedName>
        <fullName evidence="8">Nitrogen regulatory PII-like protein NrgB</fullName>
    </submittedName>
</protein>
<dbReference type="InterPro" id="IPR015867">
    <property type="entry name" value="N-reg_PII/ATP_PRibTrfase_C"/>
</dbReference>
<dbReference type="Pfam" id="PF00543">
    <property type="entry name" value="P-II"/>
    <property type="match status" value="1"/>
</dbReference>
<dbReference type="AlphaFoldDB" id="L7VT78"/>
<feature type="transmembrane region" description="Helical" evidence="6">
    <location>
        <begin position="61"/>
        <end position="87"/>
    </location>
</feature>
<dbReference type="Gene3D" id="3.30.70.120">
    <property type="match status" value="1"/>
</dbReference>
<dbReference type="InterPro" id="IPR017918">
    <property type="entry name" value="N-reg_PII_CS"/>
</dbReference>
<dbReference type="GO" id="GO:0008519">
    <property type="term" value="F:ammonium channel activity"/>
    <property type="evidence" value="ECO:0007669"/>
    <property type="project" value="InterPro"/>
</dbReference>
<dbReference type="Pfam" id="PF00909">
    <property type="entry name" value="Ammonium_transp"/>
    <property type="match status" value="1"/>
</dbReference>
<dbReference type="eggNOG" id="COG0004">
    <property type="taxonomic scope" value="Bacteria"/>
</dbReference>
<reference evidence="8 9" key="1">
    <citation type="journal article" date="2013" name="Genome Announc.">
        <title>Complete genome sequence of Clostridium stercorarium subsp. stercorarium strain DSM 8532, a thermophilic degrader of plant cell wall fibers.</title>
        <authorList>
            <person name="Poehlein A."/>
            <person name="Zverlov V.V."/>
            <person name="Daniel R."/>
            <person name="Schwarz W.H."/>
            <person name="Liebl W."/>
        </authorList>
    </citation>
    <scope>NUCLEOTIDE SEQUENCE [LARGE SCALE GENOMIC DNA]</scope>
    <source>
        <strain evidence="9">ATCC 35414 / DSM 8532 / NCIMB 11754</strain>
    </source>
</reference>
<evidence type="ECO:0000256" key="6">
    <source>
        <dbReference type="SAM" id="Phobius"/>
    </source>
</evidence>
<dbReference type="SMART" id="SM00938">
    <property type="entry name" value="P-II"/>
    <property type="match status" value="1"/>
</dbReference>
<keyword evidence="9" id="KW-1185">Reference proteome</keyword>
<dbReference type="Gene3D" id="1.10.3430.10">
    <property type="entry name" value="Ammonium transporter AmtB like domains"/>
    <property type="match status" value="1"/>
</dbReference>
<dbReference type="GO" id="GO:0006808">
    <property type="term" value="P:regulation of nitrogen utilization"/>
    <property type="evidence" value="ECO:0007669"/>
    <property type="project" value="InterPro"/>
</dbReference>
<dbReference type="PRINTS" id="PR00340">
    <property type="entry name" value="PIIGLNB"/>
</dbReference>
<dbReference type="SUPFAM" id="SSF54913">
    <property type="entry name" value="GlnB-like"/>
    <property type="match status" value="1"/>
</dbReference>
<dbReference type="eggNOG" id="COG0347">
    <property type="taxonomic scope" value="Bacteria"/>
</dbReference>
<dbReference type="PANTHER" id="PTHR30115">
    <property type="entry name" value="NITROGEN REGULATORY PROTEIN P-II"/>
    <property type="match status" value="1"/>
</dbReference>
<dbReference type="InterPro" id="IPR024041">
    <property type="entry name" value="NH4_transpt_AmtB-like_dom"/>
</dbReference>
<dbReference type="KEGG" id="css:Cst_c17680"/>
<evidence type="ECO:0000256" key="3">
    <source>
        <dbReference type="ARBA" id="ARBA00022989"/>
    </source>
</evidence>
<comment type="similarity">
    <text evidence="5">Belongs to the P(II) protein family.</text>
</comment>